<evidence type="ECO:0000313" key="2">
    <source>
        <dbReference type="EMBL" id="AEH83126.1"/>
    </source>
</evidence>
<organism evidence="2 3">
    <name type="scientific">Sinorhizobium meliloti (strain SM11)</name>
    <dbReference type="NCBI Taxonomy" id="707241"/>
    <lineage>
        <taxon>Bacteria</taxon>
        <taxon>Pseudomonadati</taxon>
        <taxon>Pseudomonadota</taxon>
        <taxon>Alphaproteobacteria</taxon>
        <taxon>Hyphomicrobiales</taxon>
        <taxon>Rhizobiaceae</taxon>
        <taxon>Sinorhizobium/Ensifer group</taxon>
        <taxon>Sinorhizobium</taxon>
    </lineage>
</organism>
<sequence>MSSPAAQGAMKPSGAEMQKPPDYERAVRSEFEAVRAENTVQAYERFIRRHPGHHLVGDARKAISRLQGR</sequence>
<feature type="region of interest" description="Disordered" evidence="1">
    <location>
        <begin position="1"/>
        <end position="24"/>
    </location>
</feature>
<dbReference type="HOGENOM" id="CLU_2938598_0_0_5"/>
<gene>
    <name evidence="2" type="ordered locus">SM11_pD0293</name>
</gene>
<accession>F7XJB9</accession>
<evidence type="ECO:0000256" key="1">
    <source>
        <dbReference type="SAM" id="MobiDB-lite"/>
    </source>
</evidence>
<protein>
    <submittedName>
        <fullName evidence="2">Uncharacterized protein</fullName>
    </submittedName>
</protein>
<keyword evidence="2" id="KW-0614">Plasmid</keyword>
<dbReference type="PATRIC" id="fig|707241.3.peg.5973"/>
<proteinExistence type="predicted"/>
<reference evidence="2 3" key="1">
    <citation type="journal article" date="2011" name="J. Biotechnol.">
        <title>The complete genome sequence of the dominant Sinorhizobium meliloti field isolate SM11 extends the S. meliloti pan-genome.</title>
        <authorList>
            <person name="Schneiker-Bekel S."/>
            <person name="Wibberg D."/>
            <person name="Bekel T."/>
            <person name="Blom J."/>
            <person name="Linke B."/>
            <person name="Neuweger H."/>
            <person name="Stiens M."/>
            <person name="Vorholter F.J."/>
            <person name="Weidner S."/>
            <person name="Goesmann A."/>
            <person name="Puhler A."/>
            <person name="Schluter A."/>
        </authorList>
    </citation>
    <scope>NUCLEOTIDE SEQUENCE [LARGE SCALE GENOMIC DNA]</scope>
    <source>
        <strain evidence="2 3">SM11</strain>
        <plasmid evidence="3">pSmeSM11d</plasmid>
    </source>
</reference>
<evidence type="ECO:0000313" key="3">
    <source>
        <dbReference type="Proteomes" id="UP000009045"/>
    </source>
</evidence>
<geneLocation type="plasmid" evidence="2 3">
    <name>pSmeSM11d</name>
</geneLocation>
<dbReference type="EMBL" id="CP001832">
    <property type="protein sequence ID" value="AEH83126.1"/>
    <property type="molecule type" value="Genomic_DNA"/>
</dbReference>
<dbReference type="Proteomes" id="UP000009045">
    <property type="component" value="Plasmid pSmeSM11d"/>
</dbReference>
<dbReference type="AlphaFoldDB" id="F7XJB9"/>
<dbReference type="KEGG" id="smx:SM11_pD0293"/>
<name>F7XJB9_SINMM</name>